<protein>
    <submittedName>
        <fullName evidence="5">Peptide/nickel transport system substrate-binding protein</fullName>
    </submittedName>
</protein>
<dbReference type="GO" id="GO:0030288">
    <property type="term" value="C:outer membrane-bounded periplasmic space"/>
    <property type="evidence" value="ECO:0007669"/>
    <property type="project" value="UniProtKB-ARBA"/>
</dbReference>
<dbReference type="AlphaFoldDB" id="A0A1H4X5P8"/>
<evidence type="ECO:0000256" key="2">
    <source>
        <dbReference type="ARBA" id="ARBA00005695"/>
    </source>
</evidence>
<dbReference type="InterPro" id="IPR000914">
    <property type="entry name" value="SBP_5_dom"/>
</dbReference>
<gene>
    <name evidence="5" type="ORF">SAMN05444164_3378</name>
</gene>
<evidence type="ECO:0000256" key="1">
    <source>
        <dbReference type="ARBA" id="ARBA00004418"/>
    </source>
</evidence>
<proteinExistence type="inferred from homology"/>
<dbReference type="GO" id="GO:0015833">
    <property type="term" value="P:peptide transport"/>
    <property type="evidence" value="ECO:0007669"/>
    <property type="project" value="TreeGrafter"/>
</dbReference>
<dbReference type="CDD" id="cd08502">
    <property type="entry name" value="PBP2_NikA_DppA_OppA_like_16"/>
    <property type="match status" value="1"/>
</dbReference>
<name>A0A1H4X5P8_9BRAD</name>
<feature type="domain" description="Solute-binding protein family 5" evidence="4">
    <location>
        <begin position="72"/>
        <end position="449"/>
    </location>
</feature>
<dbReference type="InterPro" id="IPR006311">
    <property type="entry name" value="TAT_signal"/>
</dbReference>
<organism evidence="5 6">
    <name type="scientific">Bradyrhizobium erythrophlei</name>
    <dbReference type="NCBI Taxonomy" id="1437360"/>
    <lineage>
        <taxon>Bacteria</taxon>
        <taxon>Pseudomonadati</taxon>
        <taxon>Pseudomonadota</taxon>
        <taxon>Alphaproteobacteria</taxon>
        <taxon>Hyphomicrobiales</taxon>
        <taxon>Nitrobacteraceae</taxon>
        <taxon>Bradyrhizobium</taxon>
    </lineage>
</organism>
<dbReference type="PROSITE" id="PS51318">
    <property type="entry name" value="TAT"/>
    <property type="match status" value="1"/>
</dbReference>
<comment type="similarity">
    <text evidence="2">Belongs to the bacterial solute-binding protein 5 family.</text>
</comment>
<dbReference type="PIRSF" id="PIRSF002741">
    <property type="entry name" value="MppA"/>
    <property type="match status" value="1"/>
</dbReference>
<dbReference type="GO" id="GO:0043190">
    <property type="term" value="C:ATP-binding cassette (ABC) transporter complex"/>
    <property type="evidence" value="ECO:0007669"/>
    <property type="project" value="InterPro"/>
</dbReference>
<sequence length="527" mass="58088">MTDRRSFLAMTGSLMIAAAAPRTSFAEGPKVLRVVPQSDLKILDPIWTTAIITRNHGYAIYDTLFGVDDQGQVKPQMVSDYSQSDDGKVWTFTLRKGLKFHDGAPVTSADIIQSLKRWGARDNLGQRLLAATASLDAKSDDTFVLSLKQRFGLVLEALSKPASVPPFIMPKRVAETPPDQQITSQIGSGPFVFKADQYRPGERVVYVKNTDYVPRNEPASGTAGGKVVNVDRMEWIILTDGQTQTNAIINGEVDLIEWVPADQYVALRDNPRISFVDLVPKGSFALHLNHLYPPFNNPRIAQAAYMAISQDALMKAQMVHPDLYNANPSLYPTGTIYHSEKTSYYTGKPQFARARALLKEAGYNNEPVVLMYPASFAILNKFPPVMAALLKQAGFNVDMQSMDWPTLVARRAMKTPPAQGGWGAFITGWNIPDTINPMFYAPLTGNGENGWFGWPTDAKLEALKDEFLLAATSEQRKSLADQIQERAYDAAIVAPIGEYKTITAARKDVISGTVSSPVCVYWGIQKG</sequence>
<evidence type="ECO:0000313" key="5">
    <source>
        <dbReference type="EMBL" id="SED00550.1"/>
    </source>
</evidence>
<evidence type="ECO:0000313" key="6">
    <source>
        <dbReference type="Proteomes" id="UP000198992"/>
    </source>
</evidence>
<dbReference type="InterPro" id="IPR039424">
    <property type="entry name" value="SBP_5"/>
</dbReference>
<keyword evidence="3" id="KW-0732">Signal</keyword>
<dbReference type="GO" id="GO:1904680">
    <property type="term" value="F:peptide transmembrane transporter activity"/>
    <property type="evidence" value="ECO:0007669"/>
    <property type="project" value="TreeGrafter"/>
</dbReference>
<dbReference type="PANTHER" id="PTHR30290">
    <property type="entry name" value="PERIPLASMIC BINDING COMPONENT OF ABC TRANSPORTER"/>
    <property type="match status" value="1"/>
</dbReference>
<dbReference type="Gene3D" id="3.90.76.10">
    <property type="entry name" value="Dipeptide-binding Protein, Domain 1"/>
    <property type="match status" value="1"/>
</dbReference>
<dbReference type="EMBL" id="FNTH01000001">
    <property type="protein sequence ID" value="SED00550.1"/>
    <property type="molecule type" value="Genomic_DNA"/>
</dbReference>
<dbReference type="InterPro" id="IPR030678">
    <property type="entry name" value="Peptide/Ni-bd"/>
</dbReference>
<dbReference type="Proteomes" id="UP000198992">
    <property type="component" value="Unassembled WGS sequence"/>
</dbReference>
<evidence type="ECO:0000259" key="4">
    <source>
        <dbReference type="Pfam" id="PF00496"/>
    </source>
</evidence>
<reference evidence="5 6" key="1">
    <citation type="submission" date="2016-10" db="EMBL/GenBank/DDBJ databases">
        <authorList>
            <person name="de Groot N.N."/>
        </authorList>
    </citation>
    <scope>NUCLEOTIDE SEQUENCE [LARGE SCALE GENOMIC DNA]</scope>
    <source>
        <strain evidence="5 6">MT12</strain>
    </source>
</reference>
<dbReference type="PANTHER" id="PTHR30290:SF38">
    <property type="entry name" value="D,D-DIPEPTIDE-BINDING PERIPLASMIC PROTEIN DDPA-RELATED"/>
    <property type="match status" value="1"/>
</dbReference>
<comment type="subcellular location">
    <subcellularLocation>
        <location evidence="1">Periplasm</location>
    </subcellularLocation>
</comment>
<dbReference type="Pfam" id="PF00496">
    <property type="entry name" value="SBP_bac_5"/>
    <property type="match status" value="1"/>
</dbReference>
<accession>A0A1H4X5P8</accession>
<dbReference type="SUPFAM" id="SSF53850">
    <property type="entry name" value="Periplasmic binding protein-like II"/>
    <property type="match status" value="1"/>
</dbReference>
<dbReference type="Gene3D" id="3.10.105.10">
    <property type="entry name" value="Dipeptide-binding Protein, Domain 3"/>
    <property type="match status" value="1"/>
</dbReference>
<dbReference type="Gene3D" id="3.40.190.10">
    <property type="entry name" value="Periplasmic binding protein-like II"/>
    <property type="match status" value="1"/>
</dbReference>
<evidence type="ECO:0000256" key="3">
    <source>
        <dbReference type="ARBA" id="ARBA00022729"/>
    </source>
</evidence>